<dbReference type="AlphaFoldDB" id="A0A1H9Z833"/>
<dbReference type="RefSeq" id="WP_093317499.1">
    <property type="nucleotide sequence ID" value="NZ_FOHV01000003.1"/>
</dbReference>
<proteinExistence type="predicted"/>
<organism evidence="1 2">
    <name type="scientific">Thorsellia anophelis DSM 18579</name>
    <dbReference type="NCBI Taxonomy" id="1123402"/>
    <lineage>
        <taxon>Bacteria</taxon>
        <taxon>Pseudomonadati</taxon>
        <taxon>Pseudomonadota</taxon>
        <taxon>Gammaproteobacteria</taxon>
        <taxon>Enterobacterales</taxon>
        <taxon>Thorselliaceae</taxon>
        <taxon>Thorsellia</taxon>
    </lineage>
</organism>
<dbReference type="OrthoDB" id="6192638at2"/>
<evidence type="ECO:0000313" key="2">
    <source>
        <dbReference type="Proteomes" id="UP000242642"/>
    </source>
</evidence>
<gene>
    <name evidence="1" type="ORF">SAMN02583745_00462</name>
</gene>
<keyword evidence="2" id="KW-1185">Reference proteome</keyword>
<protein>
    <submittedName>
        <fullName evidence="1">Uncharacterized protein</fullName>
    </submittedName>
</protein>
<dbReference type="EMBL" id="FOHV01000003">
    <property type="protein sequence ID" value="SES77607.1"/>
    <property type="molecule type" value="Genomic_DNA"/>
</dbReference>
<name>A0A1H9Z833_9GAMM</name>
<dbReference type="Proteomes" id="UP000242642">
    <property type="component" value="Unassembled WGS sequence"/>
</dbReference>
<evidence type="ECO:0000313" key="1">
    <source>
        <dbReference type="EMBL" id="SES77607.1"/>
    </source>
</evidence>
<accession>A0A1H9Z833</accession>
<sequence length="1131" mass="125479">MIQYIINFLINYSKNKAKFIFTNFALLLCVFTVDAIPMSANSYKTKSIQGHAPYMHSIAARLDIDKNPAFTENGEAILTIGSIVYIPSEICNIPTITLESGVIPIDQLFFYYFHDQDRDDCIGLEHEIEWYMLQSNDKPWEEVNSWSELSATLISNQDYPGSILEPSLIYPGLRTAGLKIPQEAVGSRIGFIYKAYSKQGVPFLGPTIKVWDLNYFFSQNATSKDKSNQSLNEGSRTNLILDNTKAGGVVQPTTLPPSIESLKITGEFALGRQLKAEYVFISNGSADAEDRSLFWWGPEGTTAYLAAQAPTSGGLNAQSGILTESDLGQVLEVTVLPSKLELGQIVRGQAVTVTTRENSNEIQFAPSLLELTIESRFPEADGLVVNDMIYGQYRMQFGTNEQDASRYEWRRGLTNEIIQQGSTLPAVINAGSQGLTAPLILIPDFIGDFITLTVFPIDRNNLQGKSLIVSSGDINPLPFIDNLTLIYEQTGTSEPPEFGLEVNHNIYGTYEFTSFTQSVDRSIYNWEIDGSNELIQSGTANNGIVPSIRIQPEYLGQTIRLIVTAVDSVNRIGNVRNVVSGIVNQIQPEVTSVSIIYLDDQYMLSVDHSIKGQYKFIPAVEGTSDNSSYIWQIKSNGGILEQGKTLIENGLGVTPEFKIPFSAVGEIITLTILPFDNAGREGKPQTVDSLIVDYSYPVITDIQLIYPRDMPPESVSVGQRLGAFYVINEGEQPLDNSEYEWRLLGLGVVLQQGQTIKPPNDPQGYIPPVVIPGYAIGDVVQLTVQPVDIKGIRGLERRVQTGELQDLYPYIEQLAFLNRDGQQLDFRVGQSLSASYQFYSKFGSEDRSKYQWSLISNGQVLKEGDTTRFNTGQGLVTDFIIPNAAIGDILQLTVFPIDSNSLEGSESSIETTEIFYQIPEIRNLRVEFIEFKNLIPSGENDILRASYQFIGTEGSTDKSTYRWRLYSTKETLEEGISVVDELRGLSFIPDLPIIPNYFGEVLELTVFPIDSNGVDGREQSVLTDNINYIAPQVTDMLVLRMSPWDEKKILVAGRYQFVPGSNSIDESTFQWISGNTGKVLSQGQVYRFQGMGNAAIPNVIVDRLDTIILKVTPIDGKGNKGEPKTASIFID</sequence>
<reference evidence="2" key="1">
    <citation type="submission" date="2016-10" db="EMBL/GenBank/DDBJ databases">
        <authorList>
            <person name="Varghese N."/>
            <person name="Submissions S."/>
        </authorList>
    </citation>
    <scope>NUCLEOTIDE SEQUENCE [LARGE SCALE GENOMIC DNA]</scope>
    <source>
        <strain evidence="2">DSM 18579</strain>
    </source>
</reference>